<gene>
    <name evidence="5" type="ORF">PC113_g21713</name>
    <name evidence="6" type="ORF">PC118_g21580</name>
</gene>
<feature type="region of interest" description="Disordered" evidence="4">
    <location>
        <begin position="167"/>
        <end position="187"/>
    </location>
</feature>
<dbReference type="PANTHER" id="PTHR24178">
    <property type="entry name" value="MOLTING PROTEIN MLT-4"/>
    <property type="match status" value="1"/>
</dbReference>
<evidence type="ECO:0000313" key="6">
    <source>
        <dbReference type="EMBL" id="KAG2962158.1"/>
    </source>
</evidence>
<protein>
    <recommendedName>
        <fullName evidence="8">Ankyrin repeat-containing domain</fullName>
    </recommendedName>
</protein>
<dbReference type="SUPFAM" id="SSF48403">
    <property type="entry name" value="Ankyrin repeat"/>
    <property type="match status" value="2"/>
</dbReference>
<dbReference type="Proteomes" id="UP000735874">
    <property type="component" value="Unassembled WGS sequence"/>
</dbReference>
<organism evidence="5 7">
    <name type="scientific">Phytophthora cactorum</name>
    <dbReference type="NCBI Taxonomy" id="29920"/>
    <lineage>
        <taxon>Eukaryota</taxon>
        <taxon>Sar</taxon>
        <taxon>Stramenopiles</taxon>
        <taxon>Oomycota</taxon>
        <taxon>Peronosporomycetes</taxon>
        <taxon>Peronosporales</taxon>
        <taxon>Peronosporaceae</taxon>
        <taxon>Phytophthora</taxon>
    </lineage>
</organism>
<dbReference type="PROSITE" id="PS50088">
    <property type="entry name" value="ANK_REPEAT"/>
    <property type="match status" value="4"/>
</dbReference>
<feature type="repeat" description="ANK" evidence="3">
    <location>
        <begin position="386"/>
        <end position="424"/>
    </location>
</feature>
<reference evidence="5" key="1">
    <citation type="submission" date="2018-10" db="EMBL/GenBank/DDBJ databases">
        <title>Effector identification in a new, highly contiguous assembly of the strawberry crown rot pathogen Phytophthora cactorum.</title>
        <authorList>
            <person name="Armitage A.D."/>
            <person name="Nellist C.F."/>
            <person name="Bates H."/>
            <person name="Vickerstaff R.J."/>
            <person name="Harrison R.J."/>
        </authorList>
    </citation>
    <scope>NUCLEOTIDE SEQUENCE</scope>
    <source>
        <strain evidence="5">15-7</strain>
        <strain evidence="6">P415</strain>
    </source>
</reference>
<comment type="caution">
    <text evidence="5">The sequence shown here is derived from an EMBL/GenBank/DDBJ whole genome shotgun (WGS) entry which is preliminary data.</text>
</comment>
<dbReference type="AlphaFoldDB" id="A0A8T0Y4R8"/>
<evidence type="ECO:0000256" key="1">
    <source>
        <dbReference type="ARBA" id="ARBA00022737"/>
    </source>
</evidence>
<dbReference type="SMART" id="SM00248">
    <property type="entry name" value="ANK"/>
    <property type="match status" value="10"/>
</dbReference>
<dbReference type="Pfam" id="PF12796">
    <property type="entry name" value="Ank_2"/>
    <property type="match status" value="3"/>
</dbReference>
<dbReference type="PROSITE" id="PS50297">
    <property type="entry name" value="ANK_REP_REGION"/>
    <property type="match status" value="3"/>
</dbReference>
<proteinExistence type="predicted"/>
<feature type="repeat" description="ANK" evidence="3">
    <location>
        <begin position="497"/>
        <end position="529"/>
    </location>
</feature>
<evidence type="ECO:0008006" key="8">
    <source>
        <dbReference type="Google" id="ProtNLM"/>
    </source>
</evidence>
<accession>A0A8T0Y4R8</accession>
<evidence type="ECO:0000256" key="2">
    <source>
        <dbReference type="ARBA" id="ARBA00023043"/>
    </source>
</evidence>
<dbReference type="InterPro" id="IPR036770">
    <property type="entry name" value="Ankyrin_rpt-contain_sf"/>
</dbReference>
<evidence type="ECO:0000313" key="7">
    <source>
        <dbReference type="Proteomes" id="UP000735874"/>
    </source>
</evidence>
<sequence>MHVVDRLHSRKVEYSRVESRESTRRPVNTGRIACPRGKNGIELFLEFTTSRESFVRFMRADKVRKATYIISDSTASVSLDDEDEMSSTQVEVAYETVLHQLTKRTLMCEPKQSWMQWFGPNLVEILIDKRPELFTKADGEPSLVDLVDLRTFKTVTCSSGEVRRTDSEVATHAAGGGSRASDPEETCTGTCGTQELVRPALLEAVKKKMTTMAHLLLDHGARIDCVSAAKRETPLHFALRLNNAVLVDALLSHGASLFAQDTRGYTPLHAAVIARHAIPATEAHSGQVAYAVVTKRATFSSENTGFSVELERNAEEEQDDARVGKSGVLVALQDGNAASAVTICDRKNRSPVHFEARYRNLELLRALLQAAGPTAAKLAVDQPDDLGRTPLHYAVNSAAVNAEASFTIERLLLDHGANGNMADAFGSLPLHLALLKVNLDLFKNHLDNAEDGESDCENKKRQSLQLRRIPSERSDPVETVSNLVADPDVDIMAQDSMGHTPLHLAAATGAFVCVSTLLTALGDSDAQKKAMAMQNINGFTPLGLAVLHKRLTVIMTLLRSGSEVDGKLRMEFSSAASRDAAPKENSGMQRTRTLKLRSYFYHAVSHGLTGVCHMLLSAKFSRRQAIEDAIRYGQLQLANNLLGVLQAGGDGGLETLKQTNVKGETLLHSLAKSHQIGFNALAQKFAWVLIGAGVCVETRDRKGNIALHYAAKRGNTLFMDFLHHQRGGQGSENHVNKRGETPLLFTLKQIHRAGGLAEDAMLATFCYFMEHPLFSIDDNVVDV</sequence>
<evidence type="ECO:0000256" key="4">
    <source>
        <dbReference type="SAM" id="MobiDB-lite"/>
    </source>
</evidence>
<name>A0A8T0Y4R8_9STRA</name>
<feature type="repeat" description="ANK" evidence="3">
    <location>
        <begin position="230"/>
        <end position="262"/>
    </location>
</feature>
<dbReference type="Proteomes" id="UP000697107">
    <property type="component" value="Unassembled WGS sequence"/>
</dbReference>
<dbReference type="VEuPathDB" id="FungiDB:PC110_g13662"/>
<dbReference type="Gene3D" id="1.25.40.20">
    <property type="entry name" value="Ankyrin repeat-containing domain"/>
    <property type="match status" value="4"/>
</dbReference>
<keyword evidence="1" id="KW-0677">Repeat</keyword>
<dbReference type="PANTHER" id="PTHR24178:SF9">
    <property type="entry name" value="ANK_REP_REGION DOMAIN-CONTAINING PROTEIN"/>
    <property type="match status" value="1"/>
</dbReference>
<dbReference type="EMBL" id="RCML01001500">
    <property type="protein sequence ID" value="KAG2962158.1"/>
    <property type="molecule type" value="Genomic_DNA"/>
</dbReference>
<evidence type="ECO:0000313" key="5">
    <source>
        <dbReference type="EMBL" id="KAG2826833.1"/>
    </source>
</evidence>
<evidence type="ECO:0000256" key="3">
    <source>
        <dbReference type="PROSITE-ProRule" id="PRU00023"/>
    </source>
</evidence>
<feature type="repeat" description="ANK" evidence="3">
    <location>
        <begin position="537"/>
        <end position="569"/>
    </location>
</feature>
<dbReference type="InterPro" id="IPR002110">
    <property type="entry name" value="Ankyrin_rpt"/>
</dbReference>
<keyword evidence="2 3" id="KW-0040">ANK repeat</keyword>
<dbReference type="EMBL" id="RCMG01001459">
    <property type="protein sequence ID" value="KAG2826833.1"/>
    <property type="molecule type" value="Genomic_DNA"/>
</dbReference>